<organism evidence="2 3">
    <name type="scientific">Macrostomum lignano</name>
    <dbReference type="NCBI Taxonomy" id="282301"/>
    <lineage>
        <taxon>Eukaryota</taxon>
        <taxon>Metazoa</taxon>
        <taxon>Spiralia</taxon>
        <taxon>Lophotrochozoa</taxon>
        <taxon>Platyhelminthes</taxon>
        <taxon>Rhabditophora</taxon>
        <taxon>Macrostomorpha</taxon>
        <taxon>Macrostomida</taxon>
        <taxon>Macrostomidae</taxon>
        <taxon>Macrostomum</taxon>
    </lineage>
</organism>
<accession>A0A1I8FAV6</accession>
<keyword evidence="2" id="KW-1185">Reference proteome</keyword>
<dbReference type="AlphaFoldDB" id="A0A1I8FAV6"/>
<evidence type="ECO:0000313" key="3">
    <source>
        <dbReference type="WBParaSite" id="maker-unitig_27463-snap-gene-0.2-mRNA-1"/>
    </source>
</evidence>
<proteinExistence type="predicted"/>
<dbReference type="Proteomes" id="UP000095280">
    <property type="component" value="Unplaced"/>
</dbReference>
<dbReference type="WBParaSite" id="maker-unitig_27463-snap-gene-0.2-mRNA-1">
    <property type="protein sequence ID" value="maker-unitig_27463-snap-gene-0.2-mRNA-1"/>
    <property type="gene ID" value="maker-unitig_27463-snap-gene-0.2"/>
</dbReference>
<feature type="region of interest" description="Disordered" evidence="1">
    <location>
        <begin position="194"/>
        <end position="234"/>
    </location>
</feature>
<name>A0A1I8FAV6_9PLAT</name>
<evidence type="ECO:0000313" key="2">
    <source>
        <dbReference type="Proteomes" id="UP000095280"/>
    </source>
</evidence>
<protein>
    <submittedName>
        <fullName evidence="3">SUI1 domain-containing protein</fullName>
    </submittedName>
</protein>
<feature type="region of interest" description="Disordered" evidence="1">
    <location>
        <begin position="55"/>
        <end position="74"/>
    </location>
</feature>
<reference evidence="3" key="1">
    <citation type="submission" date="2016-11" db="UniProtKB">
        <authorList>
            <consortium name="WormBaseParasite"/>
        </authorList>
    </citation>
    <scope>IDENTIFICATION</scope>
</reference>
<feature type="compositionally biased region" description="Low complexity" evidence="1">
    <location>
        <begin position="204"/>
        <end position="217"/>
    </location>
</feature>
<sequence>ALMLLQFKFKAGLGVKAFAERLAAAVLAEEDKEAGYKSAAALVFLDGQMRVGDASCGSERRGSGKRKKRQLASWRRPAHCLPHCQTPVSLPSGTANPPEEVSLAPASPTDCSARLELVGDVAQPELRFAAHNAGTGTGVALRRLPLTWPANASGVANSCSTTEPSPCQLRQPPLRCLPLLSCRLVQQPARPPHRARFRPDVAGHHPGARWPAAAGRRAAPRRRSPDAAQPTICSTRRLTTTTILGRTAGGVVEILDGVHGGGGPAEDEEDDDATIVERRVNGPRHCSSCPRSAMVN</sequence>
<evidence type="ECO:0000256" key="1">
    <source>
        <dbReference type="SAM" id="MobiDB-lite"/>
    </source>
</evidence>